<proteinExistence type="predicted"/>
<dbReference type="PANTHER" id="PTHR43537:SF45">
    <property type="entry name" value="GNTR FAMILY REGULATORY PROTEIN"/>
    <property type="match status" value="1"/>
</dbReference>
<dbReference type="RefSeq" id="WP_084479344.1">
    <property type="nucleotide sequence ID" value="NZ_SOAN01000005.1"/>
</dbReference>
<keyword evidence="3" id="KW-0804">Transcription</keyword>
<gene>
    <name evidence="5" type="ORF">EV640_10515</name>
</gene>
<evidence type="ECO:0000259" key="4">
    <source>
        <dbReference type="PROSITE" id="PS50949"/>
    </source>
</evidence>
<dbReference type="PRINTS" id="PR00035">
    <property type="entry name" value="HTHGNTR"/>
</dbReference>
<dbReference type="PANTHER" id="PTHR43537">
    <property type="entry name" value="TRANSCRIPTIONAL REGULATOR, GNTR FAMILY"/>
    <property type="match status" value="1"/>
</dbReference>
<sequence>MYTDVSTDPNTEANALPAADRVYAALRTAIRAGQVSPWDRLTEKSVASEFAVSRTPVRESIARLVAEGLLQRHSNGFGLVLPTPDALGGLYEARLALELQGIRRVAHGPAEYDTDLLAALSTQWQQLRADLPEPAPQMVALDEAFHCSVLEAAGEPALVSVLVHVNDRIRALRMYGYMASDRLALAAEQHLQILDLLKLQKYHDAETAMTEHITSSRHAALARALHKKPAHGFAGTAPTDTVAHWA</sequence>
<dbReference type="InterPro" id="IPR036390">
    <property type="entry name" value="WH_DNA-bd_sf"/>
</dbReference>
<dbReference type="Gene3D" id="1.10.10.10">
    <property type="entry name" value="Winged helix-like DNA-binding domain superfamily/Winged helix DNA-binding domain"/>
    <property type="match status" value="1"/>
</dbReference>
<evidence type="ECO:0000256" key="2">
    <source>
        <dbReference type="ARBA" id="ARBA00023125"/>
    </source>
</evidence>
<dbReference type="SMART" id="SM00345">
    <property type="entry name" value="HTH_GNTR"/>
    <property type="match status" value="1"/>
</dbReference>
<dbReference type="GO" id="GO:0003700">
    <property type="term" value="F:DNA-binding transcription factor activity"/>
    <property type="evidence" value="ECO:0007669"/>
    <property type="project" value="InterPro"/>
</dbReference>
<dbReference type="Proteomes" id="UP000294506">
    <property type="component" value="Unassembled WGS sequence"/>
</dbReference>
<dbReference type="InterPro" id="IPR000524">
    <property type="entry name" value="Tscrpt_reg_HTH_GntR"/>
</dbReference>
<dbReference type="SUPFAM" id="SSF46785">
    <property type="entry name" value="Winged helix' DNA-binding domain"/>
    <property type="match status" value="1"/>
</dbReference>
<name>A0A4R7G2U2_9MICC</name>
<evidence type="ECO:0000313" key="6">
    <source>
        <dbReference type="Proteomes" id="UP000294506"/>
    </source>
</evidence>
<evidence type="ECO:0000313" key="5">
    <source>
        <dbReference type="EMBL" id="TDS85674.1"/>
    </source>
</evidence>
<accession>A0A4R7G2U2</accession>
<keyword evidence="6" id="KW-1185">Reference proteome</keyword>
<dbReference type="InterPro" id="IPR008920">
    <property type="entry name" value="TF_FadR/GntR_C"/>
</dbReference>
<evidence type="ECO:0000256" key="3">
    <source>
        <dbReference type="ARBA" id="ARBA00023163"/>
    </source>
</evidence>
<protein>
    <submittedName>
        <fullName evidence="5">GntR family transcriptional regulator</fullName>
    </submittedName>
</protein>
<dbReference type="EMBL" id="SOAN01000005">
    <property type="protein sequence ID" value="TDS85674.1"/>
    <property type="molecule type" value="Genomic_DNA"/>
</dbReference>
<dbReference type="CDD" id="cd07377">
    <property type="entry name" value="WHTH_GntR"/>
    <property type="match status" value="1"/>
</dbReference>
<keyword evidence="1" id="KW-0805">Transcription regulation</keyword>
<dbReference type="PROSITE" id="PS50949">
    <property type="entry name" value="HTH_GNTR"/>
    <property type="match status" value="1"/>
</dbReference>
<dbReference type="Gene3D" id="1.20.120.530">
    <property type="entry name" value="GntR ligand-binding domain-like"/>
    <property type="match status" value="1"/>
</dbReference>
<feature type="domain" description="HTH gntR-type" evidence="4">
    <location>
        <begin position="16"/>
        <end position="84"/>
    </location>
</feature>
<dbReference type="Pfam" id="PF07729">
    <property type="entry name" value="FCD"/>
    <property type="match status" value="1"/>
</dbReference>
<keyword evidence="2" id="KW-0238">DNA-binding</keyword>
<dbReference type="GO" id="GO:0003677">
    <property type="term" value="F:DNA binding"/>
    <property type="evidence" value="ECO:0007669"/>
    <property type="project" value="UniProtKB-KW"/>
</dbReference>
<reference evidence="5 6" key="1">
    <citation type="submission" date="2019-03" db="EMBL/GenBank/DDBJ databases">
        <title>Genomic Encyclopedia of Type Strains, Phase III (KMG-III): the genomes of soil and plant-associated and newly described type strains.</title>
        <authorList>
            <person name="Whitman W."/>
        </authorList>
    </citation>
    <scope>NUCLEOTIDE SEQUENCE [LARGE SCALE GENOMIC DNA]</scope>
    <source>
        <strain evidence="5 6">DSM 27373</strain>
    </source>
</reference>
<dbReference type="InterPro" id="IPR011711">
    <property type="entry name" value="GntR_C"/>
</dbReference>
<dbReference type="Pfam" id="PF00392">
    <property type="entry name" value="GntR"/>
    <property type="match status" value="1"/>
</dbReference>
<dbReference type="AlphaFoldDB" id="A0A4R7G2U2"/>
<dbReference type="InterPro" id="IPR036388">
    <property type="entry name" value="WH-like_DNA-bd_sf"/>
</dbReference>
<comment type="caution">
    <text evidence="5">The sequence shown here is derived from an EMBL/GenBank/DDBJ whole genome shotgun (WGS) entry which is preliminary data.</text>
</comment>
<organism evidence="5 6">
    <name type="scientific">Nesterenkonia aurantiaca</name>
    <dbReference type="NCBI Taxonomy" id="1436010"/>
    <lineage>
        <taxon>Bacteria</taxon>
        <taxon>Bacillati</taxon>
        <taxon>Actinomycetota</taxon>
        <taxon>Actinomycetes</taxon>
        <taxon>Micrococcales</taxon>
        <taxon>Micrococcaceae</taxon>
        <taxon>Nesterenkonia</taxon>
    </lineage>
</organism>
<evidence type="ECO:0000256" key="1">
    <source>
        <dbReference type="ARBA" id="ARBA00023015"/>
    </source>
</evidence>
<dbReference type="SMART" id="SM00895">
    <property type="entry name" value="FCD"/>
    <property type="match status" value="1"/>
</dbReference>
<dbReference type="SUPFAM" id="SSF48008">
    <property type="entry name" value="GntR ligand-binding domain-like"/>
    <property type="match status" value="1"/>
</dbReference>